<name>A9VVK0_BACMK</name>
<gene>
    <name evidence="2" type="ordered locus">BcerKBAB4_5321</name>
</gene>
<dbReference type="Gene3D" id="3.30.420.40">
    <property type="match status" value="2"/>
</dbReference>
<dbReference type="InterPro" id="IPR043129">
    <property type="entry name" value="ATPase_NBD"/>
</dbReference>
<protein>
    <recommendedName>
        <fullName evidence="1">Actin-like protein N-terminal domain-containing protein</fullName>
    </recommendedName>
</protein>
<evidence type="ECO:0000313" key="3">
    <source>
        <dbReference type="Proteomes" id="UP000002154"/>
    </source>
</evidence>
<dbReference type="KEGG" id="bwe:BcerKBAB4_5321"/>
<reference evidence="2 3" key="1">
    <citation type="journal article" date="2008" name="Chem. Biol. Interact.">
        <title>Extending the Bacillus cereus group genomics to putative food-borne pathogens of different toxicity.</title>
        <authorList>
            <person name="Lapidus A."/>
            <person name="Goltsman E."/>
            <person name="Auger S."/>
            <person name="Galleron N."/>
            <person name="Segurens B."/>
            <person name="Dossat C."/>
            <person name="Land M.L."/>
            <person name="Broussolle V."/>
            <person name="Brillard J."/>
            <person name="Guinebretiere M.H."/>
            <person name="Sanchis V."/>
            <person name="Nguen-The C."/>
            <person name="Lereclus D."/>
            <person name="Richardson P."/>
            <person name="Wincker P."/>
            <person name="Weissenbach J."/>
            <person name="Ehrlich S.D."/>
            <person name="Sorokin A."/>
        </authorList>
    </citation>
    <scope>NUCLEOTIDE SEQUENCE [LARGE SCALE GENOMIC DNA]</scope>
    <source>
        <strain evidence="3">KBAB4</strain>
        <plasmid evidence="2 3">pBWB403</plasmid>
    </source>
</reference>
<feature type="domain" description="Actin-like protein N-terminal" evidence="1">
    <location>
        <begin position="39"/>
        <end position="145"/>
    </location>
</feature>
<keyword evidence="2" id="KW-0614">Plasmid</keyword>
<organism evidence="2 3">
    <name type="scientific">Bacillus mycoides (strain KBAB4)</name>
    <name type="common">Bacillus weihenstephanensis</name>
    <dbReference type="NCBI Taxonomy" id="315730"/>
    <lineage>
        <taxon>Bacteria</taxon>
        <taxon>Bacillati</taxon>
        <taxon>Bacillota</taxon>
        <taxon>Bacilli</taxon>
        <taxon>Bacillales</taxon>
        <taxon>Bacillaceae</taxon>
        <taxon>Bacillus</taxon>
        <taxon>Bacillus cereus group</taxon>
    </lineage>
</organism>
<dbReference type="CDD" id="cd24021">
    <property type="entry name" value="ASKHA_NBD_ParM_Psk41-like"/>
    <property type="match status" value="1"/>
</dbReference>
<dbReference type="Pfam" id="PF17989">
    <property type="entry name" value="ALP_N"/>
    <property type="match status" value="1"/>
</dbReference>
<dbReference type="HOGENOM" id="CLU_808099_0_0_9"/>
<dbReference type="InterPro" id="IPR040607">
    <property type="entry name" value="ALP_N"/>
</dbReference>
<proteinExistence type="predicted"/>
<dbReference type="AlphaFoldDB" id="A9VVK0"/>
<dbReference type="EMBL" id="CP000906">
    <property type="protein sequence ID" value="ABY46815.1"/>
    <property type="molecule type" value="Genomic_DNA"/>
</dbReference>
<sequence>MTVDYIGVESANSFVKVASANEELCYLNTLRRVESFEDTTGLTVYTYEGIRYVIGEAQGISSSARNDDRYSSAGYRTETILAISQLVKDGSEIVVGTGLPSEDYKNGDNHEKVKRNLVGEHTVQIDGKTKTFSILRVYTPMQPIGSVVNRIYDYNLKVRKDMESERTARKLVIDIGFGTTDVCEAEGLRIVRYDGVQVGMLEANRIIKDELSKRGARGIVSLLHMDTLLRNAKREYVKDEFTDKEILSKVIIEIGGKEYEIKDLMEQALEYTARIVMQRVDNLGYVLKDYDVVLFTGGSLLALHKYIKPYLTGVNTKAEQGAQTANVKGYTKYAMIQDAKAVAK</sequence>
<geneLocation type="plasmid" evidence="2 3">
    <name>pBWB403</name>
</geneLocation>
<accession>A9VVK0</accession>
<evidence type="ECO:0000313" key="2">
    <source>
        <dbReference type="EMBL" id="ABY46815.1"/>
    </source>
</evidence>
<dbReference type="RefSeq" id="WP_012260052.1">
    <property type="nucleotide sequence ID" value="NC_010182.1"/>
</dbReference>
<dbReference type="Proteomes" id="UP000002154">
    <property type="component" value="Plasmid pBWB403"/>
</dbReference>
<dbReference type="SUPFAM" id="SSF53067">
    <property type="entry name" value="Actin-like ATPase domain"/>
    <property type="match status" value="2"/>
</dbReference>
<evidence type="ECO:0000259" key="1">
    <source>
        <dbReference type="Pfam" id="PF17989"/>
    </source>
</evidence>